<gene>
    <name evidence="8" type="ORF">ACFOGH_15945</name>
</gene>
<feature type="transmembrane region" description="Helical" evidence="6">
    <location>
        <begin position="183"/>
        <end position="202"/>
    </location>
</feature>
<feature type="transmembrane region" description="Helical" evidence="6">
    <location>
        <begin position="36"/>
        <end position="56"/>
    </location>
</feature>
<dbReference type="SUPFAM" id="SSF103481">
    <property type="entry name" value="Multidrug resistance efflux transporter EmrE"/>
    <property type="match status" value="2"/>
</dbReference>
<name>A0ABV7J4C2_9RHOB</name>
<evidence type="ECO:0000313" key="9">
    <source>
        <dbReference type="Proteomes" id="UP001595547"/>
    </source>
</evidence>
<comment type="subcellular location">
    <subcellularLocation>
        <location evidence="1">Membrane</location>
        <topology evidence="1">Multi-pass membrane protein</topology>
    </subcellularLocation>
</comment>
<dbReference type="PANTHER" id="PTHR32322:SF2">
    <property type="entry name" value="EAMA DOMAIN-CONTAINING PROTEIN"/>
    <property type="match status" value="1"/>
</dbReference>
<feature type="domain" description="EamA" evidence="7">
    <location>
        <begin position="13"/>
        <end position="141"/>
    </location>
</feature>
<organism evidence="8 9">
    <name type="scientific">Cypionkella sinensis</name>
    <dbReference type="NCBI Taxonomy" id="1756043"/>
    <lineage>
        <taxon>Bacteria</taxon>
        <taxon>Pseudomonadati</taxon>
        <taxon>Pseudomonadota</taxon>
        <taxon>Alphaproteobacteria</taxon>
        <taxon>Rhodobacterales</taxon>
        <taxon>Paracoccaceae</taxon>
        <taxon>Cypionkella</taxon>
    </lineage>
</organism>
<dbReference type="RefSeq" id="WP_380074155.1">
    <property type="nucleotide sequence ID" value="NZ_JBHRTO010000002.1"/>
</dbReference>
<feature type="transmembrane region" description="Helical" evidence="6">
    <location>
        <begin position="214"/>
        <end position="235"/>
    </location>
</feature>
<dbReference type="InterPro" id="IPR000620">
    <property type="entry name" value="EamA_dom"/>
</dbReference>
<feature type="transmembrane region" description="Helical" evidence="6">
    <location>
        <begin position="152"/>
        <end position="171"/>
    </location>
</feature>
<evidence type="ECO:0000256" key="5">
    <source>
        <dbReference type="ARBA" id="ARBA00023136"/>
    </source>
</evidence>
<feature type="domain" description="EamA" evidence="7">
    <location>
        <begin position="153"/>
        <end position="287"/>
    </location>
</feature>
<dbReference type="Proteomes" id="UP001595547">
    <property type="component" value="Unassembled WGS sequence"/>
</dbReference>
<dbReference type="InterPro" id="IPR037185">
    <property type="entry name" value="EmrE-like"/>
</dbReference>
<evidence type="ECO:0000259" key="7">
    <source>
        <dbReference type="Pfam" id="PF00892"/>
    </source>
</evidence>
<keyword evidence="3 6" id="KW-0812">Transmembrane</keyword>
<evidence type="ECO:0000256" key="4">
    <source>
        <dbReference type="ARBA" id="ARBA00022989"/>
    </source>
</evidence>
<feature type="transmembrane region" description="Helical" evidence="6">
    <location>
        <begin position="96"/>
        <end position="114"/>
    </location>
</feature>
<feature type="transmembrane region" description="Helical" evidence="6">
    <location>
        <begin position="68"/>
        <end position="90"/>
    </location>
</feature>
<feature type="transmembrane region" description="Helical" evidence="6">
    <location>
        <begin position="126"/>
        <end position="146"/>
    </location>
</feature>
<comment type="similarity">
    <text evidence="2">Belongs to the EamA transporter family.</text>
</comment>
<evidence type="ECO:0000256" key="3">
    <source>
        <dbReference type="ARBA" id="ARBA00022692"/>
    </source>
</evidence>
<accession>A0ABV7J4C2</accession>
<evidence type="ECO:0000256" key="1">
    <source>
        <dbReference type="ARBA" id="ARBA00004141"/>
    </source>
</evidence>
<keyword evidence="4 6" id="KW-1133">Transmembrane helix</keyword>
<evidence type="ECO:0000313" key="8">
    <source>
        <dbReference type="EMBL" id="MFC3182490.1"/>
    </source>
</evidence>
<protein>
    <submittedName>
        <fullName evidence="8">DMT family transporter</fullName>
    </submittedName>
</protein>
<evidence type="ECO:0000256" key="2">
    <source>
        <dbReference type="ARBA" id="ARBA00007362"/>
    </source>
</evidence>
<dbReference type="PANTHER" id="PTHR32322">
    <property type="entry name" value="INNER MEMBRANE TRANSPORTER"/>
    <property type="match status" value="1"/>
</dbReference>
<reference evidence="9" key="1">
    <citation type="journal article" date="2019" name="Int. J. Syst. Evol. Microbiol.">
        <title>The Global Catalogue of Microorganisms (GCM) 10K type strain sequencing project: providing services to taxonomists for standard genome sequencing and annotation.</title>
        <authorList>
            <consortium name="The Broad Institute Genomics Platform"/>
            <consortium name="The Broad Institute Genome Sequencing Center for Infectious Disease"/>
            <person name="Wu L."/>
            <person name="Ma J."/>
        </authorList>
    </citation>
    <scope>NUCLEOTIDE SEQUENCE [LARGE SCALE GENOMIC DNA]</scope>
    <source>
        <strain evidence="9">KCTC 52039</strain>
    </source>
</reference>
<keyword evidence="5 6" id="KW-0472">Membrane</keyword>
<feature type="transmembrane region" description="Helical" evidence="6">
    <location>
        <begin position="247"/>
        <end position="264"/>
    </location>
</feature>
<proteinExistence type="inferred from homology"/>
<feature type="transmembrane region" description="Helical" evidence="6">
    <location>
        <begin position="270"/>
        <end position="287"/>
    </location>
</feature>
<keyword evidence="9" id="KW-1185">Reference proteome</keyword>
<dbReference type="Pfam" id="PF00892">
    <property type="entry name" value="EamA"/>
    <property type="match status" value="2"/>
</dbReference>
<dbReference type="EMBL" id="JBHRTO010000002">
    <property type="protein sequence ID" value="MFC3182490.1"/>
    <property type="molecule type" value="Genomic_DNA"/>
</dbReference>
<comment type="caution">
    <text evidence="8">The sequence shown here is derived from an EMBL/GenBank/DDBJ whole genome shotgun (WGS) entry which is preliminary data.</text>
</comment>
<sequence length="292" mass="30661">MIKRPLWLVAAPVIFLLLWSAGFAIAKLGLQHAEPLTLLALRYTCVLALLLPLALIIRPPLPKTPRAWADIAITGFLIQVVYFGLCYVAFKSGVSAGGVAIIVCLQPILVALAAPYTVGEATSGKGWIGLILGLAGAAVVILSRSSVQAENAWGILLTFGALIGITAGTLYEKRFGTSQHPITANLIQYATGALFTLPAAYLTEGMAVAWTPEFFAILGYLVIGNSILAISLLLAMIRAGEVARVSALFYLVPALSALFAWPLLGEAMPPLAWAGMALAGLGVALVSRKPKA</sequence>
<dbReference type="InterPro" id="IPR050638">
    <property type="entry name" value="AA-Vitamin_Transporters"/>
</dbReference>
<evidence type="ECO:0000256" key="6">
    <source>
        <dbReference type="SAM" id="Phobius"/>
    </source>
</evidence>